<evidence type="ECO:0000259" key="4">
    <source>
        <dbReference type="PROSITE" id="PS52035"/>
    </source>
</evidence>
<sequence length="129" mass="14539">MFLTMHSYSQLIMHPYGGGPRIQSRFYNDQLQIAWAGQRAVSTCSGVHYQVGTMQQLLSSATRVAVNWAHESGNIKYSYGTELRDKGQFGFMLPASHIASTGEEWYRVVAAMINDMTCKENERPVLSEN</sequence>
<dbReference type="PANTHER" id="PTHR11705">
    <property type="entry name" value="PROTEASE FAMILY M14 CARBOXYPEPTIDASE A,B"/>
    <property type="match status" value="1"/>
</dbReference>
<dbReference type="PANTHER" id="PTHR11705:SF91">
    <property type="entry name" value="FI01817P-RELATED"/>
    <property type="match status" value="1"/>
</dbReference>
<dbReference type="GO" id="GO:0006508">
    <property type="term" value="P:proteolysis"/>
    <property type="evidence" value="ECO:0007669"/>
    <property type="project" value="InterPro"/>
</dbReference>
<evidence type="ECO:0000313" key="5">
    <source>
        <dbReference type="EMBL" id="OQR68567.1"/>
    </source>
</evidence>
<dbReference type="InParanoid" id="A0A1V9X500"/>
<dbReference type="SUPFAM" id="SSF53187">
    <property type="entry name" value="Zn-dependent exopeptidases"/>
    <property type="match status" value="1"/>
</dbReference>
<comment type="cofactor">
    <cofactor evidence="1">
        <name>Zn(2+)</name>
        <dbReference type="ChEBI" id="CHEBI:29105"/>
    </cofactor>
</comment>
<dbReference type="Proteomes" id="UP000192247">
    <property type="component" value="Unassembled WGS sequence"/>
</dbReference>
<comment type="similarity">
    <text evidence="2 3">Belongs to the peptidase M14 family.</text>
</comment>
<dbReference type="EMBL" id="MNPL01024345">
    <property type="protein sequence ID" value="OQR68567.1"/>
    <property type="molecule type" value="Genomic_DNA"/>
</dbReference>
<gene>
    <name evidence="5" type="ORF">BIW11_01989</name>
</gene>
<feature type="active site" description="Proton donor/acceptor" evidence="3">
    <location>
        <position position="82"/>
    </location>
</feature>
<reference evidence="5 6" key="1">
    <citation type="journal article" date="2017" name="Gigascience">
        <title>Draft genome of the honey bee ectoparasitic mite, Tropilaelaps mercedesae, is shaped by the parasitic life history.</title>
        <authorList>
            <person name="Dong X."/>
            <person name="Armstrong S.D."/>
            <person name="Xia D."/>
            <person name="Makepeace B.L."/>
            <person name="Darby A.C."/>
            <person name="Kadowaki T."/>
        </authorList>
    </citation>
    <scope>NUCLEOTIDE SEQUENCE [LARGE SCALE GENOMIC DNA]</scope>
    <source>
        <strain evidence="5">Wuxi-XJTLU</strain>
    </source>
</reference>
<dbReference type="PROSITE" id="PS52035">
    <property type="entry name" value="PEPTIDASE_M14"/>
    <property type="match status" value="1"/>
</dbReference>
<dbReference type="InterPro" id="IPR000834">
    <property type="entry name" value="Peptidase_M14"/>
</dbReference>
<keyword evidence="5" id="KW-0121">Carboxypeptidase</keyword>
<dbReference type="GO" id="GO:0005615">
    <property type="term" value="C:extracellular space"/>
    <property type="evidence" value="ECO:0007669"/>
    <property type="project" value="TreeGrafter"/>
</dbReference>
<dbReference type="OrthoDB" id="3626597at2759"/>
<evidence type="ECO:0000313" key="6">
    <source>
        <dbReference type="Proteomes" id="UP000192247"/>
    </source>
</evidence>
<name>A0A1V9X500_9ACAR</name>
<evidence type="ECO:0000256" key="1">
    <source>
        <dbReference type="ARBA" id="ARBA00001947"/>
    </source>
</evidence>
<keyword evidence="5" id="KW-0378">Hydrolase</keyword>
<accession>A0A1V9X500</accession>
<keyword evidence="5" id="KW-0645">Protease</keyword>
<dbReference type="GO" id="GO:0008270">
    <property type="term" value="F:zinc ion binding"/>
    <property type="evidence" value="ECO:0007669"/>
    <property type="project" value="InterPro"/>
</dbReference>
<evidence type="ECO:0000256" key="2">
    <source>
        <dbReference type="ARBA" id="ARBA00005988"/>
    </source>
</evidence>
<proteinExistence type="inferred from homology"/>
<feature type="domain" description="Peptidase M14" evidence="4">
    <location>
        <begin position="1"/>
        <end position="116"/>
    </location>
</feature>
<comment type="caution">
    <text evidence="5">The sequence shown here is derived from an EMBL/GenBank/DDBJ whole genome shotgun (WGS) entry which is preliminary data.</text>
</comment>
<dbReference type="AlphaFoldDB" id="A0A1V9X500"/>
<evidence type="ECO:0000256" key="3">
    <source>
        <dbReference type="PROSITE-ProRule" id="PRU01379"/>
    </source>
</evidence>
<protein>
    <submittedName>
        <fullName evidence="5">Carboxypeptidase A2-like</fullName>
    </submittedName>
</protein>
<dbReference type="Gene3D" id="3.40.630.10">
    <property type="entry name" value="Zn peptidases"/>
    <property type="match status" value="1"/>
</dbReference>
<keyword evidence="6" id="KW-1185">Reference proteome</keyword>
<organism evidence="5 6">
    <name type="scientific">Tropilaelaps mercedesae</name>
    <dbReference type="NCBI Taxonomy" id="418985"/>
    <lineage>
        <taxon>Eukaryota</taxon>
        <taxon>Metazoa</taxon>
        <taxon>Ecdysozoa</taxon>
        <taxon>Arthropoda</taxon>
        <taxon>Chelicerata</taxon>
        <taxon>Arachnida</taxon>
        <taxon>Acari</taxon>
        <taxon>Parasitiformes</taxon>
        <taxon>Mesostigmata</taxon>
        <taxon>Gamasina</taxon>
        <taxon>Dermanyssoidea</taxon>
        <taxon>Laelapidae</taxon>
        <taxon>Tropilaelaps</taxon>
    </lineage>
</organism>
<dbReference type="Pfam" id="PF00246">
    <property type="entry name" value="Peptidase_M14"/>
    <property type="match status" value="1"/>
</dbReference>
<dbReference type="GO" id="GO:0004181">
    <property type="term" value="F:metallocarboxypeptidase activity"/>
    <property type="evidence" value="ECO:0007669"/>
    <property type="project" value="InterPro"/>
</dbReference>